<keyword evidence="2" id="KW-1185">Reference proteome</keyword>
<gene>
    <name evidence="1" type="ORF">E2C01_053432</name>
</gene>
<proteinExistence type="predicted"/>
<accession>A0A5B7GPB7</accession>
<dbReference type="Proteomes" id="UP000324222">
    <property type="component" value="Unassembled WGS sequence"/>
</dbReference>
<organism evidence="1 2">
    <name type="scientific">Portunus trituberculatus</name>
    <name type="common">Swimming crab</name>
    <name type="synonym">Neptunus trituberculatus</name>
    <dbReference type="NCBI Taxonomy" id="210409"/>
    <lineage>
        <taxon>Eukaryota</taxon>
        <taxon>Metazoa</taxon>
        <taxon>Ecdysozoa</taxon>
        <taxon>Arthropoda</taxon>
        <taxon>Crustacea</taxon>
        <taxon>Multicrustacea</taxon>
        <taxon>Malacostraca</taxon>
        <taxon>Eumalacostraca</taxon>
        <taxon>Eucarida</taxon>
        <taxon>Decapoda</taxon>
        <taxon>Pleocyemata</taxon>
        <taxon>Brachyura</taxon>
        <taxon>Eubrachyura</taxon>
        <taxon>Portunoidea</taxon>
        <taxon>Portunidae</taxon>
        <taxon>Portuninae</taxon>
        <taxon>Portunus</taxon>
    </lineage>
</organism>
<sequence>MVRTVKASRGCMDSSAPPLVIHLLARQILACLTSAPPRIPTIPFISHLLTATHQDPPSSCVLIPSGAHCHCRRYTCFPLPLPHNITQSLPSYLFLSSRAFLTTLHRHHTSAYPFPARDASSPSSS</sequence>
<protein>
    <submittedName>
        <fullName evidence="1">Uncharacterized protein</fullName>
    </submittedName>
</protein>
<evidence type="ECO:0000313" key="1">
    <source>
        <dbReference type="EMBL" id="MPC59413.1"/>
    </source>
</evidence>
<dbReference type="EMBL" id="VSRR010016542">
    <property type="protein sequence ID" value="MPC59413.1"/>
    <property type="molecule type" value="Genomic_DNA"/>
</dbReference>
<name>A0A5B7GPB7_PORTR</name>
<dbReference type="AlphaFoldDB" id="A0A5B7GPB7"/>
<evidence type="ECO:0000313" key="2">
    <source>
        <dbReference type="Proteomes" id="UP000324222"/>
    </source>
</evidence>
<comment type="caution">
    <text evidence="1">The sequence shown here is derived from an EMBL/GenBank/DDBJ whole genome shotgun (WGS) entry which is preliminary data.</text>
</comment>
<reference evidence="1 2" key="1">
    <citation type="submission" date="2019-05" db="EMBL/GenBank/DDBJ databases">
        <title>Another draft genome of Portunus trituberculatus and its Hox gene families provides insights of decapod evolution.</title>
        <authorList>
            <person name="Jeong J.-H."/>
            <person name="Song I."/>
            <person name="Kim S."/>
            <person name="Choi T."/>
            <person name="Kim D."/>
            <person name="Ryu S."/>
            <person name="Kim W."/>
        </authorList>
    </citation>
    <scope>NUCLEOTIDE SEQUENCE [LARGE SCALE GENOMIC DNA]</scope>
    <source>
        <tissue evidence="1">Muscle</tissue>
    </source>
</reference>